<dbReference type="Gene3D" id="2.60.120.260">
    <property type="entry name" value="Galactose-binding domain-like"/>
    <property type="match status" value="1"/>
</dbReference>
<reference evidence="2 3" key="1">
    <citation type="submission" date="2019-11" db="EMBL/GenBank/DDBJ databases">
        <authorList>
            <person name="Zheng R.K."/>
            <person name="Sun C.M."/>
        </authorList>
    </citation>
    <scope>NUCLEOTIDE SEQUENCE [LARGE SCALE GENOMIC DNA]</scope>
    <source>
        <strain evidence="2 3">WC007</strain>
    </source>
</reference>
<dbReference type="InterPro" id="IPR024079">
    <property type="entry name" value="MetalloPept_cat_dom_sf"/>
</dbReference>
<gene>
    <name evidence="2" type="ORF">GM418_12025</name>
</gene>
<evidence type="ECO:0000313" key="2">
    <source>
        <dbReference type="EMBL" id="QGY44357.1"/>
    </source>
</evidence>
<dbReference type="Pfam" id="PF18962">
    <property type="entry name" value="Por_Secre_tail"/>
    <property type="match status" value="1"/>
</dbReference>
<feature type="domain" description="Secretion system C-terminal sorting" evidence="1">
    <location>
        <begin position="742"/>
        <end position="819"/>
    </location>
</feature>
<dbReference type="AlphaFoldDB" id="A0A6I6JW85"/>
<dbReference type="KEGG" id="mcos:GM418_12025"/>
<dbReference type="EMBL" id="CP046401">
    <property type="protein sequence ID" value="QGY44357.1"/>
    <property type="molecule type" value="Genomic_DNA"/>
</dbReference>
<dbReference type="InterPro" id="IPR026444">
    <property type="entry name" value="Secre_tail"/>
</dbReference>
<organism evidence="2 3">
    <name type="scientific">Maribellus comscasis</name>
    <dbReference type="NCBI Taxonomy" id="2681766"/>
    <lineage>
        <taxon>Bacteria</taxon>
        <taxon>Pseudomonadati</taxon>
        <taxon>Bacteroidota</taxon>
        <taxon>Bacteroidia</taxon>
        <taxon>Marinilabiliales</taxon>
        <taxon>Prolixibacteraceae</taxon>
        <taxon>Maribellus</taxon>
    </lineage>
</organism>
<evidence type="ECO:0000313" key="3">
    <source>
        <dbReference type="Proteomes" id="UP000428260"/>
    </source>
</evidence>
<sequence length="821" mass="91950">MRRTLLIVLTIVTFCNVKAQKQLLTQTIKGESQINIALDEVKNEFSPPPTDERQLKSGSDAGNFLVTYENVPTQAKAAFQYAVSIWEGFVSSPVPLRITVKWEELGTNMLAQSRPSQFYKNFDGALFSNVYYPVALAEKLAGKDINGENEADIVCSFNSNISWYYKTDGDTPSTKYDFITAALHEITHGLGFSGFLKAEDGNGYLNNTNNLPSIYDYYIYNFNDQRIADNDNFKSPSSSLFQQLTSEKLKFNKETVAEKSATPAPNLYAPENWIAGSSLYHLDHEDLNSNDDNNLMTAYKYKGQAIHTPGDLTVQMLAEMGWKSVSFDFEAIKDFEETCLELPLQIGINSEIPFDPTVVKIIFSKDYFTTKDSVSLSFDASLQKYTGNLPVNNFLGNIQYYFVAQSANNIFKLPSTAPNKKLTFRIGPDYSAPIVFHNPVKLVSSLLNSVQLTGKAEDNLGIKSVKVEYKVDGIDQEPVLLTVDEENFSGTVELPGNLQRDDKVEYRIVASDNSKNNNKIVVPSNGYYSVNIFEPGEAVSSYETDFNDFSEDFIGTDFDISTVEGFSNGVLHSNHPYQQSNIENEKLDQITQLKYPVIIKNNGQMSFKEVVLVEPGEPETKYTELLFWDYVIVEASIDYGKTWIPLTEGYDSNSDDRWYSSFVNSLKSNASSTSSGDESLFATHIINLTENTGLQAGDEALIRFRLSSDKSVNGWGWAIDDLTIQSNSLDTEEIASNENIEVYPNPFADNFYVDCSSIDDISALDISVTDLTGKTVFREIWNDPQYSSKKQVNLNSIEPGIYLVNMVTDASQVITKKIVKY</sequence>
<name>A0A6I6JW85_9BACT</name>
<evidence type="ECO:0000259" key="1">
    <source>
        <dbReference type="Pfam" id="PF18962"/>
    </source>
</evidence>
<dbReference type="NCBIfam" id="TIGR04183">
    <property type="entry name" value="Por_Secre_tail"/>
    <property type="match status" value="1"/>
</dbReference>
<protein>
    <submittedName>
        <fullName evidence="2">T9SS type A sorting domain-containing protein</fullName>
    </submittedName>
</protein>
<dbReference type="Proteomes" id="UP000428260">
    <property type="component" value="Chromosome"/>
</dbReference>
<dbReference type="RefSeq" id="WP_158866407.1">
    <property type="nucleotide sequence ID" value="NZ_CP046401.1"/>
</dbReference>
<proteinExistence type="predicted"/>
<dbReference type="Gene3D" id="3.40.390.10">
    <property type="entry name" value="Collagenase (Catalytic Domain)"/>
    <property type="match status" value="1"/>
</dbReference>
<dbReference type="GO" id="GO:0008237">
    <property type="term" value="F:metallopeptidase activity"/>
    <property type="evidence" value="ECO:0007669"/>
    <property type="project" value="InterPro"/>
</dbReference>
<accession>A0A6I6JW85</accession>
<keyword evidence="3" id="KW-1185">Reference proteome</keyword>